<evidence type="ECO:0000313" key="2">
    <source>
        <dbReference type="EMBL" id="ETO05840.1"/>
    </source>
</evidence>
<dbReference type="AlphaFoldDB" id="X6LYP1"/>
<accession>X6LYP1</accession>
<protein>
    <submittedName>
        <fullName evidence="2">Uncharacterized protein</fullName>
    </submittedName>
</protein>
<keyword evidence="3" id="KW-1185">Reference proteome</keyword>
<keyword evidence="1" id="KW-0472">Membrane</keyword>
<comment type="caution">
    <text evidence="2">The sequence shown here is derived from an EMBL/GenBank/DDBJ whole genome shotgun (WGS) entry which is preliminary data.</text>
</comment>
<organism evidence="2 3">
    <name type="scientific">Reticulomyxa filosa</name>
    <dbReference type="NCBI Taxonomy" id="46433"/>
    <lineage>
        <taxon>Eukaryota</taxon>
        <taxon>Sar</taxon>
        <taxon>Rhizaria</taxon>
        <taxon>Retaria</taxon>
        <taxon>Foraminifera</taxon>
        <taxon>Monothalamids</taxon>
        <taxon>Reticulomyxidae</taxon>
        <taxon>Reticulomyxa</taxon>
    </lineage>
</organism>
<sequence>MFYFGQMLQEFFLYFKFFYFLKNNVQVFNHLFYISNDLCFIIKAKNASIIFALFLYFFVLLSQIVCTLEHNTIVLQFWTFCFYYSTVNNCVCIPNSFTWFTGAHTNISFKKNLKYFENETFNTHPIFQKL</sequence>
<feature type="transmembrane region" description="Helical" evidence="1">
    <location>
        <begin position="12"/>
        <end position="34"/>
    </location>
</feature>
<dbReference type="Proteomes" id="UP000023152">
    <property type="component" value="Unassembled WGS sequence"/>
</dbReference>
<feature type="transmembrane region" description="Helical" evidence="1">
    <location>
        <begin position="46"/>
        <end position="65"/>
    </location>
</feature>
<keyword evidence="1" id="KW-0812">Transmembrane</keyword>
<evidence type="ECO:0000256" key="1">
    <source>
        <dbReference type="SAM" id="Phobius"/>
    </source>
</evidence>
<dbReference type="EMBL" id="ASPP01027734">
    <property type="protein sequence ID" value="ETO05840.1"/>
    <property type="molecule type" value="Genomic_DNA"/>
</dbReference>
<gene>
    <name evidence="2" type="ORF">RFI_31556</name>
</gene>
<evidence type="ECO:0000313" key="3">
    <source>
        <dbReference type="Proteomes" id="UP000023152"/>
    </source>
</evidence>
<name>X6LYP1_RETFI</name>
<reference evidence="2 3" key="1">
    <citation type="journal article" date="2013" name="Curr. Biol.">
        <title>The Genome of the Foraminiferan Reticulomyxa filosa.</title>
        <authorList>
            <person name="Glockner G."/>
            <person name="Hulsmann N."/>
            <person name="Schleicher M."/>
            <person name="Noegel A.A."/>
            <person name="Eichinger L."/>
            <person name="Gallinger C."/>
            <person name="Pawlowski J."/>
            <person name="Sierra R."/>
            <person name="Euteneuer U."/>
            <person name="Pillet L."/>
            <person name="Moustafa A."/>
            <person name="Platzer M."/>
            <person name="Groth M."/>
            <person name="Szafranski K."/>
            <person name="Schliwa M."/>
        </authorList>
    </citation>
    <scope>NUCLEOTIDE SEQUENCE [LARGE SCALE GENOMIC DNA]</scope>
</reference>
<keyword evidence="1" id="KW-1133">Transmembrane helix</keyword>
<proteinExistence type="predicted"/>